<protein>
    <recommendedName>
        <fullName evidence="3">Beta-xylosidase</fullName>
    </recommendedName>
</protein>
<evidence type="ECO:0000313" key="1">
    <source>
        <dbReference type="EMBL" id="VVP19649.1"/>
    </source>
</evidence>
<dbReference type="RefSeq" id="WP_191624697.1">
    <property type="nucleotide sequence ID" value="NZ_CABVIH010000018.1"/>
</dbReference>
<accession>A0A5E7M144</accession>
<dbReference type="Gene3D" id="3.20.20.80">
    <property type="entry name" value="Glycosidases"/>
    <property type="match status" value="1"/>
</dbReference>
<proteinExistence type="predicted"/>
<organism evidence="1 2">
    <name type="scientific">Pseudomonas fluorescens</name>
    <dbReference type="NCBI Taxonomy" id="294"/>
    <lineage>
        <taxon>Bacteria</taxon>
        <taxon>Pseudomonadati</taxon>
        <taxon>Pseudomonadota</taxon>
        <taxon>Gammaproteobacteria</taxon>
        <taxon>Pseudomonadales</taxon>
        <taxon>Pseudomonadaceae</taxon>
        <taxon>Pseudomonas</taxon>
    </lineage>
</organism>
<evidence type="ECO:0000313" key="2">
    <source>
        <dbReference type="Proteomes" id="UP000375525"/>
    </source>
</evidence>
<dbReference type="SUPFAM" id="SSF51445">
    <property type="entry name" value="(Trans)glycosidases"/>
    <property type="match status" value="1"/>
</dbReference>
<dbReference type="InterPro" id="IPR017853">
    <property type="entry name" value="GH"/>
</dbReference>
<dbReference type="InterPro" id="IPR051923">
    <property type="entry name" value="Glycosyl_Hydrolase_39"/>
</dbReference>
<dbReference type="EMBL" id="CABVIH010000018">
    <property type="protein sequence ID" value="VVP19649.1"/>
    <property type="molecule type" value="Genomic_DNA"/>
</dbReference>
<dbReference type="PANTHER" id="PTHR12631">
    <property type="entry name" value="ALPHA-L-IDURONIDASE"/>
    <property type="match status" value="1"/>
</dbReference>
<dbReference type="GO" id="GO:0004553">
    <property type="term" value="F:hydrolase activity, hydrolyzing O-glycosyl compounds"/>
    <property type="evidence" value="ECO:0007669"/>
    <property type="project" value="TreeGrafter"/>
</dbReference>
<dbReference type="AlphaFoldDB" id="A0A5E7M144"/>
<name>A0A5E7M144_PSEFL</name>
<evidence type="ECO:0008006" key="3">
    <source>
        <dbReference type="Google" id="ProtNLM"/>
    </source>
</evidence>
<dbReference type="Proteomes" id="UP000375525">
    <property type="component" value="Unassembled WGS sequence"/>
</dbReference>
<dbReference type="PANTHER" id="PTHR12631:SF10">
    <property type="entry name" value="BETA-XYLOSIDASE-LIKE PROTEIN-RELATED"/>
    <property type="match status" value="1"/>
</dbReference>
<reference evidence="1 2" key="1">
    <citation type="submission" date="2019-09" db="EMBL/GenBank/DDBJ databases">
        <authorList>
            <person name="Chandra G."/>
            <person name="Truman W A."/>
        </authorList>
    </citation>
    <scope>NUCLEOTIDE SEQUENCE [LARGE SCALE GENOMIC DNA]</scope>
    <source>
        <strain evidence="1">PS880</strain>
    </source>
</reference>
<sequence>MNIRSSPPRPRRLLRALPVVAALAIGSTLMLREPADAAPINLAPTHTLVWKDYLGVNAHFLWFTPSQYKKQISAYQKLGLEWVRVDLHWDRLEPRENDYQLNTLDELDKTLTASKLKSVFYMVGSAPFITTAPVGAPFQDQYPPKDPQVYAQRMAMLAQRYPNIDAWQVWNEQNLPNNWRPQVEATGYGQLLLATHQALDKAAPGKTQVMGGMAYYSQMPPRGDTLMFEALGKLGVQSLGMVAAYHPYSETPETDEPGKNEVLLRGKQLNDMLHNAGLKNVWATEWGWSSYAGPKEMQALIGVDGQADYTLRRLALMSTQDYQRIFLFALSDLDDRASPRDQHYGLLDLDGEPKPVYRALARFLEITGPSLKPGQTPHLEGAPDALYSVAWRREDGKRLLMFWSAKAGTVKLPQIQQAELYDPLNGTRDTLNAADGIHPQVKPTLQILVW</sequence>
<gene>
    <name evidence="1" type="ORF">PS880_03759</name>
</gene>